<dbReference type="Gene3D" id="1.10.10.10">
    <property type="entry name" value="Winged helix-like DNA-binding domain superfamily/Winged helix DNA-binding domain"/>
    <property type="match status" value="1"/>
</dbReference>
<name>A0A0G1XQQ1_9BACT</name>
<dbReference type="InterPro" id="IPR002831">
    <property type="entry name" value="Tscrpt_reg_TrmB_N"/>
</dbReference>
<dbReference type="SUPFAM" id="SSF46785">
    <property type="entry name" value="Winged helix' DNA-binding domain"/>
    <property type="match status" value="1"/>
</dbReference>
<dbReference type="PANTHER" id="PTHR34293">
    <property type="entry name" value="HTH-TYPE TRANSCRIPTIONAL REGULATOR TRMBL2"/>
    <property type="match status" value="1"/>
</dbReference>
<proteinExistence type="predicted"/>
<dbReference type="PANTHER" id="PTHR34293:SF1">
    <property type="entry name" value="HTH-TYPE TRANSCRIPTIONAL REGULATOR TRMBL2"/>
    <property type="match status" value="1"/>
</dbReference>
<dbReference type="InterPro" id="IPR036390">
    <property type="entry name" value="WH_DNA-bd_sf"/>
</dbReference>
<accession>A0A0G1XQQ1</accession>
<gene>
    <name evidence="2" type="ORF">UY76_C0006G0009</name>
</gene>
<dbReference type="InterPro" id="IPR051797">
    <property type="entry name" value="TrmB-like"/>
</dbReference>
<dbReference type="EMBL" id="LCRH01000006">
    <property type="protein sequence ID" value="KKW33251.1"/>
    <property type="molecule type" value="Genomic_DNA"/>
</dbReference>
<protein>
    <submittedName>
        <fullName evidence="2">Transcriptional regulator, TrmB</fullName>
    </submittedName>
</protein>
<comment type="caution">
    <text evidence="2">The sequence shown here is derived from an EMBL/GenBank/DDBJ whole genome shotgun (WGS) entry which is preliminary data.</text>
</comment>
<dbReference type="InterPro" id="IPR036388">
    <property type="entry name" value="WH-like_DNA-bd_sf"/>
</dbReference>
<dbReference type="Pfam" id="PF01978">
    <property type="entry name" value="TrmB"/>
    <property type="match status" value="1"/>
</dbReference>
<reference evidence="2 3" key="1">
    <citation type="journal article" date="2015" name="Nature">
        <title>rRNA introns, odd ribosomes, and small enigmatic genomes across a large radiation of phyla.</title>
        <authorList>
            <person name="Brown C.T."/>
            <person name="Hug L.A."/>
            <person name="Thomas B.C."/>
            <person name="Sharon I."/>
            <person name="Castelle C.J."/>
            <person name="Singh A."/>
            <person name="Wilkins M.J."/>
            <person name="Williams K.H."/>
            <person name="Banfield J.F."/>
        </authorList>
    </citation>
    <scope>NUCLEOTIDE SEQUENCE [LARGE SCALE GENOMIC DNA]</scope>
</reference>
<evidence type="ECO:0000259" key="1">
    <source>
        <dbReference type="Pfam" id="PF01978"/>
    </source>
</evidence>
<evidence type="ECO:0000313" key="3">
    <source>
        <dbReference type="Proteomes" id="UP000034054"/>
    </source>
</evidence>
<evidence type="ECO:0000313" key="2">
    <source>
        <dbReference type="EMBL" id="KKW33251.1"/>
    </source>
</evidence>
<dbReference type="CDD" id="cd00090">
    <property type="entry name" value="HTH_ARSR"/>
    <property type="match status" value="1"/>
</dbReference>
<sequence>MPTPIKTLLKHADLSDTEADVYLISLRLGEASVSEIAHATKISRTTAASVLERLKERGFLTTQLSHGKKVYWIDDPHILVEQGKAQLEVLENLASRLHSEYHQSDKKPTAEIFETRETLAHLMTKVVEELDRGDEILTFESPSAKHYQAVLTDELFHALSKQKMRKGVRTKALIPAGQETSIRPNSLEHNIEIRVLPQGVLVESSFWMFRESLVLFSGTHTFAVRINHRHMKESMANLFELAWNLSKPL</sequence>
<dbReference type="AlphaFoldDB" id="A0A0G1XQQ1"/>
<feature type="domain" description="Transcription regulator TrmB N-terminal" evidence="1">
    <location>
        <begin position="9"/>
        <end position="71"/>
    </location>
</feature>
<organism evidence="2 3">
    <name type="scientific">Candidatus Uhrbacteria bacterium GW2011_GWA2_52_8d</name>
    <dbReference type="NCBI Taxonomy" id="1618979"/>
    <lineage>
        <taxon>Bacteria</taxon>
        <taxon>Candidatus Uhriibacteriota</taxon>
    </lineage>
</organism>
<dbReference type="Proteomes" id="UP000034054">
    <property type="component" value="Unassembled WGS sequence"/>
</dbReference>
<dbReference type="InterPro" id="IPR011991">
    <property type="entry name" value="ArsR-like_HTH"/>
</dbReference>